<feature type="coiled-coil region" evidence="2">
    <location>
        <begin position="431"/>
        <end position="462"/>
    </location>
</feature>
<proteinExistence type="inferred from homology"/>
<dbReference type="AlphaFoldDB" id="A0A6P7GFA7"/>
<name>A0A6P7GFA7_DIAVI</name>
<dbReference type="GO" id="GO:0048188">
    <property type="term" value="C:Set1C/COMPASS complex"/>
    <property type="evidence" value="ECO:0007669"/>
    <property type="project" value="InterPro"/>
</dbReference>
<organism evidence="4">
    <name type="scientific">Diabrotica virgifera virgifera</name>
    <name type="common">western corn rootworm</name>
    <dbReference type="NCBI Taxonomy" id="50390"/>
    <lineage>
        <taxon>Eukaryota</taxon>
        <taxon>Metazoa</taxon>
        <taxon>Ecdysozoa</taxon>
        <taxon>Arthropoda</taxon>
        <taxon>Hexapoda</taxon>
        <taxon>Insecta</taxon>
        <taxon>Pterygota</taxon>
        <taxon>Neoptera</taxon>
        <taxon>Endopterygota</taxon>
        <taxon>Coleoptera</taxon>
        <taxon>Polyphaga</taxon>
        <taxon>Cucujiformia</taxon>
        <taxon>Chrysomeloidea</taxon>
        <taxon>Chrysomelidae</taxon>
        <taxon>Galerucinae</taxon>
        <taxon>Diabroticina</taxon>
        <taxon>Diabroticites</taxon>
        <taxon>Diabrotica</taxon>
    </lineage>
</organism>
<evidence type="ECO:0000313" key="4">
    <source>
        <dbReference type="RefSeq" id="XP_028143673.1"/>
    </source>
</evidence>
<sequence length="463" mass="53943">MSSTTFSTSRKNTIQKLTTEKEFLRLNLKSIKEIKNETIKTIENIKQLFIKDNMSKKIHEQYMAGTGVPVVLKEVILEELDRDISLIQNKCDIICNDLKQLRNNMEERLILVNKTDFIMNILNYKLYEVQYDFATRIKKLKEIKKQLENTEITAGNESRIALNFVENDKEITECEQSHEQQHKSVRQQMLEAQECYEKSANVLDDCLEVLKKNFTNLILLLEAHKRLTGNSNLEETIELDELKEMLDGCTLLASTGWRTPAQDLTDFTESQKLMFTEEGLLVTHAGREVTYDEAVEIKLLDNLKLVDLFQRKKPKKEEAGDVRSVQGSEESTESTESRMSSQDVNYLKEHLGTPLTLALAEITAIQPRDPIHYLGHWLFKYRYNEEVATIKQIEISQLTEERERLAKIRWHKIVEEEAKTAVMEMIVRAEDEAIRKELLRIERELQEAEEQEEQLAETLQSNQ</sequence>
<dbReference type="PANTHER" id="PTHR23356:SF16">
    <property type="entry name" value="DPY30 DOMAIN CONTAINING 2"/>
    <property type="match status" value="1"/>
</dbReference>
<evidence type="ECO:0000256" key="1">
    <source>
        <dbReference type="ARBA" id="ARBA00010849"/>
    </source>
</evidence>
<accession>A0A6P7GFA7</accession>
<dbReference type="InterPro" id="IPR007858">
    <property type="entry name" value="Dpy-30_motif"/>
</dbReference>
<dbReference type="InterPro" id="IPR049630">
    <property type="entry name" value="DYDC-like_DD"/>
</dbReference>
<gene>
    <name evidence="4" type="primary">LOC114337446</name>
</gene>
<dbReference type="Pfam" id="PF05186">
    <property type="entry name" value="Dpy-30"/>
    <property type="match status" value="1"/>
</dbReference>
<feature type="region of interest" description="Disordered" evidence="3">
    <location>
        <begin position="317"/>
        <end position="343"/>
    </location>
</feature>
<dbReference type="InParanoid" id="A0A6P7GFA7"/>
<dbReference type="CDD" id="cd22966">
    <property type="entry name" value="DD_DYDC-like"/>
    <property type="match status" value="1"/>
</dbReference>
<comment type="similarity">
    <text evidence="1">Belongs to the dpy-30 family.</text>
</comment>
<dbReference type="PANTHER" id="PTHR23356">
    <property type="entry name" value="DPY30-RELATED"/>
    <property type="match status" value="1"/>
</dbReference>
<evidence type="ECO:0000256" key="3">
    <source>
        <dbReference type="SAM" id="MobiDB-lite"/>
    </source>
</evidence>
<protein>
    <submittedName>
        <fullName evidence="4">Uncharacterized protein LOC114337446</fullName>
    </submittedName>
</protein>
<dbReference type="Gene3D" id="1.20.890.10">
    <property type="entry name" value="cAMP-dependent protein kinase regulatory subunit, dimerization-anchoring domain"/>
    <property type="match status" value="1"/>
</dbReference>
<keyword evidence="2" id="KW-0175">Coiled coil</keyword>
<evidence type="ECO:0000256" key="2">
    <source>
        <dbReference type="SAM" id="Coils"/>
    </source>
</evidence>
<reference evidence="4" key="1">
    <citation type="submission" date="2025-08" db="UniProtKB">
        <authorList>
            <consortium name="RefSeq"/>
        </authorList>
    </citation>
    <scope>IDENTIFICATION</scope>
    <source>
        <tissue evidence="4">Whole insect</tissue>
    </source>
</reference>
<dbReference type="InterPro" id="IPR037856">
    <property type="entry name" value="Sdc1/DPY30"/>
</dbReference>
<dbReference type="RefSeq" id="XP_028143673.1">
    <property type="nucleotide sequence ID" value="XM_028287872.1"/>
</dbReference>